<dbReference type="PANTHER" id="PTHR30006">
    <property type="entry name" value="THIAMINE-BINDING PERIPLASMIC PROTEIN-RELATED"/>
    <property type="match status" value="1"/>
</dbReference>
<gene>
    <name evidence="2" type="ORF">GR328_23585</name>
</gene>
<evidence type="ECO:0000313" key="2">
    <source>
        <dbReference type="EMBL" id="MXQ14377.1"/>
    </source>
</evidence>
<protein>
    <submittedName>
        <fullName evidence="2">Extracellular solute-binding protein</fullName>
    </submittedName>
</protein>
<sequence>MKNRGTLLHHGIAGLCLLWSLIMVMASKVHAEEPKTFPALLPEQEALSVHAATDLLAMEPLIRGFQNLYPNTRVEFVEYVTNDLYAAAAEACQGGQALGDVFLSSSVDQLVKLANDGCARDIRSPETVTAPPWANWRNEVFGFTFEPVVFVYNRGKLPAEDVPSTHLELADLLRLRPEAYRGRVGTYDIRQSGIGYLLAFNDSQQTTTTYGRLLESLGRSQAVVRCCTSEILDELEAGRILIGYNMLASYAYARVRAGADLGIVMPADYTLVLSRGAMVPSRARNADAAARFVSYLLSARGQEVAQREGFFFGFGGETPPGIEGASSIIQTGVARPITISPALLAVQDDERRRRFIADWSRSLVEMSPE</sequence>
<keyword evidence="3" id="KW-1185">Reference proteome</keyword>
<dbReference type="EMBL" id="WURB01000032">
    <property type="protein sequence ID" value="MXQ14377.1"/>
    <property type="molecule type" value="Genomic_DNA"/>
</dbReference>
<dbReference type="GO" id="GO:0030288">
    <property type="term" value="C:outer membrane-bounded periplasmic space"/>
    <property type="evidence" value="ECO:0007669"/>
    <property type="project" value="TreeGrafter"/>
</dbReference>
<dbReference type="RefSeq" id="WP_160888102.1">
    <property type="nucleotide sequence ID" value="NZ_WURB01000032.1"/>
</dbReference>
<reference evidence="2 3" key="1">
    <citation type="submission" date="2019-12" db="EMBL/GenBank/DDBJ databases">
        <authorList>
            <person name="Yuan C.-G."/>
        </authorList>
    </citation>
    <scope>NUCLEOTIDE SEQUENCE [LARGE SCALE GENOMIC DNA]</scope>
    <source>
        <strain evidence="2 3">KCTC 23863</strain>
    </source>
</reference>
<evidence type="ECO:0000313" key="3">
    <source>
        <dbReference type="Proteomes" id="UP000436483"/>
    </source>
</evidence>
<comment type="caution">
    <text evidence="2">The sequence shown here is derived from an EMBL/GenBank/DDBJ whole genome shotgun (WGS) entry which is preliminary data.</text>
</comment>
<name>A0A7X3MW84_9HYPH</name>
<dbReference type="AlphaFoldDB" id="A0A7X3MW84"/>
<accession>A0A7X3MW84</accession>
<dbReference type="SUPFAM" id="SSF53850">
    <property type="entry name" value="Periplasmic binding protein-like II"/>
    <property type="match status" value="1"/>
</dbReference>
<dbReference type="PANTHER" id="PTHR30006:SF25">
    <property type="entry name" value="PHOSPHOGLYCERATE TRANSPORT REGULATORY PROTEIN PGTC"/>
    <property type="match status" value="1"/>
</dbReference>
<dbReference type="Gene3D" id="3.40.190.10">
    <property type="entry name" value="Periplasmic binding protein-like II"/>
    <property type="match status" value="2"/>
</dbReference>
<dbReference type="Pfam" id="PF13531">
    <property type="entry name" value="SBP_bac_11"/>
    <property type="match status" value="1"/>
</dbReference>
<proteinExistence type="predicted"/>
<organism evidence="2 3">
    <name type="scientific">Microvirga makkahensis</name>
    <dbReference type="NCBI Taxonomy" id="1128670"/>
    <lineage>
        <taxon>Bacteria</taxon>
        <taxon>Pseudomonadati</taxon>
        <taxon>Pseudomonadota</taxon>
        <taxon>Alphaproteobacteria</taxon>
        <taxon>Hyphomicrobiales</taxon>
        <taxon>Methylobacteriaceae</taxon>
        <taxon>Microvirga</taxon>
    </lineage>
</organism>
<keyword evidence="1" id="KW-0732">Signal</keyword>
<reference evidence="2 3" key="2">
    <citation type="submission" date="2020-01" db="EMBL/GenBank/DDBJ databases">
        <title>Microvirga sp. nov., an arsenate reduction bacterium isolated from Tibet hotspring sediments.</title>
        <authorList>
            <person name="Xian W.-D."/>
            <person name="Li W.-J."/>
        </authorList>
    </citation>
    <scope>NUCLEOTIDE SEQUENCE [LARGE SCALE GENOMIC DNA]</scope>
    <source>
        <strain evidence="2 3">KCTC 23863</strain>
    </source>
</reference>
<dbReference type="Proteomes" id="UP000436483">
    <property type="component" value="Unassembled WGS sequence"/>
</dbReference>
<dbReference type="OrthoDB" id="8673316at2"/>
<evidence type="ECO:0000256" key="1">
    <source>
        <dbReference type="ARBA" id="ARBA00022729"/>
    </source>
</evidence>